<evidence type="ECO:0000256" key="1">
    <source>
        <dbReference type="SAM" id="Phobius"/>
    </source>
</evidence>
<name>A0A8J3A485_9PROT</name>
<keyword evidence="1" id="KW-0472">Membrane</keyword>
<evidence type="ECO:0000313" key="4">
    <source>
        <dbReference type="Proteomes" id="UP000621856"/>
    </source>
</evidence>
<comment type="caution">
    <text evidence="2">The sequence shown here is derived from an EMBL/GenBank/DDBJ whole genome shotgun (WGS) entry which is preliminary data.</text>
</comment>
<sequence length="54" mass="5880">MAHITDDTGYHGETDSFFDNHSMTWQVFAWLGIGTVAAIVGFTGFVMTVNATPL</sequence>
<keyword evidence="5" id="KW-1185">Reference proteome</keyword>
<gene>
    <name evidence="3" type="ORF">FF098_001795</name>
    <name evidence="2" type="ORF">GCM10011355_03650</name>
</gene>
<evidence type="ECO:0000313" key="2">
    <source>
        <dbReference type="EMBL" id="GGH92952.1"/>
    </source>
</evidence>
<evidence type="ECO:0000313" key="5">
    <source>
        <dbReference type="Proteomes" id="UP000818603"/>
    </source>
</evidence>
<dbReference type="Proteomes" id="UP000818603">
    <property type="component" value="Unassembled WGS sequence"/>
</dbReference>
<feature type="transmembrane region" description="Helical" evidence="1">
    <location>
        <begin position="27"/>
        <end position="49"/>
    </location>
</feature>
<dbReference type="Proteomes" id="UP000621856">
    <property type="component" value="Unassembled WGS sequence"/>
</dbReference>
<reference evidence="3 5" key="2">
    <citation type="submission" date="2020-02" db="EMBL/GenBank/DDBJ databases">
        <title>Genome sequence of Parvularcula flava strain NH6-79.</title>
        <authorList>
            <person name="Abdul Karim M.H."/>
            <person name="Lam M.Q."/>
            <person name="Chen S.J."/>
            <person name="Yahya A."/>
            <person name="Shahir S."/>
            <person name="Shamsir M.S."/>
            <person name="Chong C.S."/>
        </authorList>
    </citation>
    <scope>NUCLEOTIDE SEQUENCE [LARGE SCALE GENOMIC DNA]</scope>
    <source>
        <strain evidence="3 5">NH6-79</strain>
    </source>
</reference>
<protein>
    <submittedName>
        <fullName evidence="2">Uncharacterized protein</fullName>
    </submittedName>
</protein>
<dbReference type="RefSeq" id="WP_155136543.1">
    <property type="nucleotide sequence ID" value="NZ_BMGZ01000001.1"/>
</dbReference>
<organism evidence="2 4">
    <name type="scientific">Aquisalinus luteolus</name>
    <dbReference type="NCBI Taxonomy" id="1566827"/>
    <lineage>
        <taxon>Bacteria</taxon>
        <taxon>Pseudomonadati</taxon>
        <taxon>Pseudomonadota</taxon>
        <taxon>Alphaproteobacteria</taxon>
        <taxon>Parvularculales</taxon>
        <taxon>Parvularculaceae</taxon>
        <taxon>Aquisalinus</taxon>
    </lineage>
</organism>
<dbReference type="AlphaFoldDB" id="A0A8J3A485"/>
<proteinExistence type="predicted"/>
<dbReference type="EMBL" id="VCJR02000001">
    <property type="protein sequence ID" value="NHK26638.1"/>
    <property type="molecule type" value="Genomic_DNA"/>
</dbReference>
<dbReference type="EMBL" id="BMGZ01000001">
    <property type="protein sequence ID" value="GGH92952.1"/>
    <property type="molecule type" value="Genomic_DNA"/>
</dbReference>
<evidence type="ECO:0000313" key="3">
    <source>
        <dbReference type="EMBL" id="NHK26638.1"/>
    </source>
</evidence>
<reference evidence="2" key="3">
    <citation type="submission" date="2020-09" db="EMBL/GenBank/DDBJ databases">
        <authorList>
            <person name="Sun Q."/>
            <person name="Zhou Y."/>
        </authorList>
    </citation>
    <scope>NUCLEOTIDE SEQUENCE</scope>
    <source>
        <strain evidence="2">CGMCC 1.14984</strain>
    </source>
</reference>
<keyword evidence="1" id="KW-0812">Transmembrane</keyword>
<keyword evidence="1" id="KW-1133">Transmembrane helix</keyword>
<reference evidence="2" key="1">
    <citation type="journal article" date="2014" name="Int. J. Syst. Evol. Microbiol.">
        <title>Complete genome sequence of Corynebacterium casei LMG S-19264T (=DSM 44701T), isolated from a smear-ripened cheese.</title>
        <authorList>
            <consortium name="US DOE Joint Genome Institute (JGI-PGF)"/>
            <person name="Walter F."/>
            <person name="Albersmeier A."/>
            <person name="Kalinowski J."/>
            <person name="Ruckert C."/>
        </authorList>
    </citation>
    <scope>NUCLEOTIDE SEQUENCE</scope>
    <source>
        <strain evidence="2">CGMCC 1.14984</strain>
    </source>
</reference>
<accession>A0A8J3A485</accession>